<accession>A0ABN8IUL7</accession>
<organism evidence="2 3">
    <name type="scientific">Iphiclides podalirius</name>
    <name type="common">scarce swallowtail</name>
    <dbReference type="NCBI Taxonomy" id="110791"/>
    <lineage>
        <taxon>Eukaryota</taxon>
        <taxon>Metazoa</taxon>
        <taxon>Ecdysozoa</taxon>
        <taxon>Arthropoda</taxon>
        <taxon>Hexapoda</taxon>
        <taxon>Insecta</taxon>
        <taxon>Pterygota</taxon>
        <taxon>Neoptera</taxon>
        <taxon>Endopterygota</taxon>
        <taxon>Lepidoptera</taxon>
        <taxon>Glossata</taxon>
        <taxon>Ditrysia</taxon>
        <taxon>Papilionoidea</taxon>
        <taxon>Papilionidae</taxon>
        <taxon>Papilioninae</taxon>
        <taxon>Iphiclides</taxon>
    </lineage>
</organism>
<dbReference type="EMBL" id="OW152816">
    <property type="protein sequence ID" value="CAH2065962.1"/>
    <property type="molecule type" value="Genomic_DNA"/>
</dbReference>
<evidence type="ECO:0000313" key="3">
    <source>
        <dbReference type="Proteomes" id="UP000837857"/>
    </source>
</evidence>
<name>A0ABN8IUL7_9NEOP</name>
<sequence length="67" mass="7095">MGSVVLLSLHGSDYTDRGTPTHMEAPNALGNGGPEREPRNEIELTAGAIAHLPADKALYKSRPVLNS</sequence>
<proteinExistence type="predicted"/>
<feature type="region of interest" description="Disordered" evidence="1">
    <location>
        <begin position="1"/>
        <end position="38"/>
    </location>
</feature>
<dbReference type="Proteomes" id="UP000837857">
    <property type="component" value="Chromosome 4"/>
</dbReference>
<evidence type="ECO:0000313" key="2">
    <source>
        <dbReference type="EMBL" id="CAH2065962.1"/>
    </source>
</evidence>
<protein>
    <submittedName>
        <fullName evidence="2">Uncharacterized protein</fullName>
    </submittedName>
</protein>
<reference evidence="2" key="1">
    <citation type="submission" date="2022-03" db="EMBL/GenBank/DDBJ databases">
        <authorList>
            <person name="Martin H S."/>
        </authorList>
    </citation>
    <scope>NUCLEOTIDE SEQUENCE</scope>
</reference>
<feature type="non-terminal residue" evidence="2">
    <location>
        <position position="67"/>
    </location>
</feature>
<keyword evidence="3" id="KW-1185">Reference proteome</keyword>
<evidence type="ECO:0000256" key="1">
    <source>
        <dbReference type="SAM" id="MobiDB-lite"/>
    </source>
</evidence>
<gene>
    <name evidence="2" type="ORF">IPOD504_LOCUS13214</name>
</gene>